<dbReference type="GO" id="GO:0000156">
    <property type="term" value="F:phosphorelay response regulator activity"/>
    <property type="evidence" value="ECO:0007669"/>
    <property type="project" value="TreeGrafter"/>
</dbReference>
<dbReference type="SMART" id="SM00448">
    <property type="entry name" value="REC"/>
    <property type="match status" value="1"/>
</dbReference>
<dbReference type="Pfam" id="PF00072">
    <property type="entry name" value="Response_reg"/>
    <property type="match status" value="1"/>
</dbReference>
<keyword evidence="3 10" id="KW-0597">Phosphoprotein</keyword>
<evidence type="ECO:0000256" key="4">
    <source>
        <dbReference type="ARBA" id="ARBA00023012"/>
    </source>
</evidence>
<evidence type="ECO:0000256" key="5">
    <source>
        <dbReference type="ARBA" id="ARBA00023015"/>
    </source>
</evidence>
<dbReference type="InterPro" id="IPR051271">
    <property type="entry name" value="2C-system_Tx_regulators"/>
</dbReference>
<organism evidence="13 14">
    <name type="scientific">Tumebacillus flagellatus</name>
    <dbReference type="NCBI Taxonomy" id="1157490"/>
    <lineage>
        <taxon>Bacteria</taxon>
        <taxon>Bacillati</taxon>
        <taxon>Bacillota</taxon>
        <taxon>Bacilli</taxon>
        <taxon>Bacillales</taxon>
        <taxon>Alicyclobacillaceae</taxon>
        <taxon>Tumebacillus</taxon>
    </lineage>
</organism>
<dbReference type="Gene3D" id="3.40.50.2300">
    <property type="match status" value="1"/>
</dbReference>
<proteinExistence type="predicted"/>
<dbReference type="AlphaFoldDB" id="A0A074LTU0"/>
<dbReference type="Proteomes" id="UP000027931">
    <property type="component" value="Unassembled WGS sequence"/>
</dbReference>
<keyword evidence="7 9" id="KW-0010">Activator</keyword>
<dbReference type="InterPro" id="IPR011006">
    <property type="entry name" value="CheY-like_superfamily"/>
</dbReference>
<dbReference type="InterPro" id="IPR024187">
    <property type="entry name" value="Sig_transdc_resp-reg_cit/mal"/>
</dbReference>
<reference evidence="13 14" key="1">
    <citation type="journal article" date="2013" name="Int. J. Syst. Evol. Microbiol.">
        <title>Tumebacillus flagellatus sp. nov., an alpha-amylase/pullulanase-producing bacterium isolated from cassava wastewater.</title>
        <authorList>
            <person name="Wang Q."/>
            <person name="Xie N."/>
            <person name="Qin Y."/>
            <person name="Shen N."/>
            <person name="Zhu J."/>
            <person name="Mi H."/>
            <person name="Huang R."/>
        </authorList>
    </citation>
    <scope>NUCLEOTIDE SEQUENCE [LARGE SCALE GENOMIC DNA]</scope>
    <source>
        <strain evidence="13 14">GST4</strain>
    </source>
</reference>
<dbReference type="SUPFAM" id="SSF46785">
    <property type="entry name" value="Winged helix' DNA-binding domain"/>
    <property type="match status" value="1"/>
</dbReference>
<dbReference type="eggNOG" id="COG4565">
    <property type="taxonomic scope" value="Bacteria"/>
</dbReference>
<evidence type="ECO:0000313" key="13">
    <source>
        <dbReference type="EMBL" id="KEO83243.1"/>
    </source>
</evidence>
<dbReference type="GO" id="GO:0003677">
    <property type="term" value="F:DNA binding"/>
    <property type="evidence" value="ECO:0007669"/>
    <property type="project" value="UniProtKB-KW"/>
</dbReference>
<accession>A0A074LTU0</accession>
<protein>
    <recommendedName>
        <fullName evidence="9">Transcriptional regulatory protein</fullName>
    </recommendedName>
</protein>
<dbReference type="InterPro" id="IPR036390">
    <property type="entry name" value="WH_DNA-bd_sf"/>
</dbReference>
<feature type="domain" description="Response regulatory" evidence="12">
    <location>
        <begin position="5"/>
        <end position="121"/>
    </location>
</feature>
<dbReference type="PROSITE" id="PS50110">
    <property type="entry name" value="RESPONSE_REGULATORY"/>
    <property type="match status" value="1"/>
</dbReference>
<dbReference type="Pfam" id="PF20714">
    <property type="entry name" value="HTH_64"/>
    <property type="match status" value="1"/>
</dbReference>
<evidence type="ECO:0000256" key="10">
    <source>
        <dbReference type="PROSITE-ProRule" id="PRU00169"/>
    </source>
</evidence>
<evidence type="ECO:0000256" key="3">
    <source>
        <dbReference type="ARBA" id="ARBA00022553"/>
    </source>
</evidence>
<evidence type="ECO:0000256" key="2">
    <source>
        <dbReference type="ARBA" id="ARBA00022490"/>
    </source>
</evidence>
<keyword evidence="4 9" id="KW-0902">Two-component regulatory system</keyword>
<dbReference type="EMBL" id="JMIR01000013">
    <property type="protein sequence ID" value="KEO83243.1"/>
    <property type="molecule type" value="Genomic_DNA"/>
</dbReference>
<comment type="subcellular location">
    <subcellularLocation>
        <location evidence="1 9">Cytoplasm</location>
    </subcellularLocation>
</comment>
<evidence type="ECO:0000313" key="14">
    <source>
        <dbReference type="Proteomes" id="UP000027931"/>
    </source>
</evidence>
<comment type="caution">
    <text evidence="13">The sequence shown here is derived from an EMBL/GenBank/DDBJ whole genome shotgun (WGS) entry which is preliminary data.</text>
</comment>
<feature type="coiled-coil region" evidence="11">
    <location>
        <begin position="113"/>
        <end position="140"/>
    </location>
</feature>
<dbReference type="SUPFAM" id="SSF52172">
    <property type="entry name" value="CheY-like"/>
    <property type="match status" value="1"/>
</dbReference>
<gene>
    <name evidence="13" type="ORF">EL26_11170</name>
</gene>
<evidence type="ECO:0000256" key="8">
    <source>
        <dbReference type="ARBA" id="ARBA00023163"/>
    </source>
</evidence>
<evidence type="ECO:0000256" key="6">
    <source>
        <dbReference type="ARBA" id="ARBA00023125"/>
    </source>
</evidence>
<keyword evidence="2 9" id="KW-0963">Cytoplasm</keyword>
<keyword evidence="14" id="KW-1185">Reference proteome</keyword>
<evidence type="ECO:0000256" key="9">
    <source>
        <dbReference type="PIRNR" id="PIRNR006171"/>
    </source>
</evidence>
<dbReference type="InterPro" id="IPR048714">
    <property type="entry name" value="DpiA-like_HTH"/>
</dbReference>
<evidence type="ECO:0000259" key="12">
    <source>
        <dbReference type="PROSITE" id="PS50110"/>
    </source>
</evidence>
<dbReference type="PANTHER" id="PTHR45526">
    <property type="entry name" value="TRANSCRIPTIONAL REGULATORY PROTEIN DPIA"/>
    <property type="match status" value="1"/>
</dbReference>
<keyword evidence="8 9" id="KW-0804">Transcription</keyword>
<sequence length="230" mass="26371">MMDLQVLIVEDDPKVAEVNRRFVEKIPGYRVVGVATDRVQAQEQLEILQPDLVLLDIYFPDMNGLDLLRWMQEEHPETDVIAITAAKEVDTVREAMRGGAFDYLVKPLVFDRFQRSLQHYKDYRRRLQQLQAERPRIEQEEIDRLLHGAAANPVAKDTQLPKGIDKLTLEKVLAALDDTGWSADEIGRKIGASRSTARRYLEYLVAQGEARAELSYGVVGRPERVYRPVK</sequence>
<dbReference type="InterPro" id="IPR001789">
    <property type="entry name" value="Sig_transdc_resp-reg_receiver"/>
</dbReference>
<dbReference type="PANTHER" id="PTHR45526:SF1">
    <property type="entry name" value="TRANSCRIPTIONAL REGULATORY PROTEIN DCUR-RELATED"/>
    <property type="match status" value="1"/>
</dbReference>
<keyword evidence="11" id="KW-0175">Coiled coil</keyword>
<dbReference type="STRING" id="1157490.EL26_11170"/>
<feature type="modified residue" description="4-aspartylphosphate" evidence="10">
    <location>
        <position position="56"/>
    </location>
</feature>
<evidence type="ECO:0000256" key="11">
    <source>
        <dbReference type="SAM" id="Coils"/>
    </source>
</evidence>
<keyword evidence="6 9" id="KW-0238">DNA-binding</keyword>
<evidence type="ECO:0000256" key="7">
    <source>
        <dbReference type="ARBA" id="ARBA00023159"/>
    </source>
</evidence>
<evidence type="ECO:0000256" key="1">
    <source>
        <dbReference type="ARBA" id="ARBA00004496"/>
    </source>
</evidence>
<dbReference type="GO" id="GO:0005737">
    <property type="term" value="C:cytoplasm"/>
    <property type="evidence" value="ECO:0007669"/>
    <property type="project" value="UniProtKB-SubCell"/>
</dbReference>
<dbReference type="CDD" id="cd19925">
    <property type="entry name" value="REC_citrate_TCS"/>
    <property type="match status" value="1"/>
</dbReference>
<keyword evidence="5 9" id="KW-0805">Transcription regulation</keyword>
<dbReference type="GO" id="GO:0003700">
    <property type="term" value="F:DNA-binding transcription factor activity"/>
    <property type="evidence" value="ECO:0007669"/>
    <property type="project" value="InterPro"/>
</dbReference>
<name>A0A074LTU0_9BACL</name>
<dbReference type="PIRSF" id="PIRSF006171">
    <property type="entry name" value="RR_citrat_malat"/>
    <property type="match status" value="1"/>
</dbReference>